<keyword evidence="7" id="KW-0539">Nucleus</keyword>
<protein>
    <submittedName>
        <fullName evidence="10">Alanine transaminase</fullName>
        <ecNumber evidence="10">2.6.1.2</ecNumber>
    </submittedName>
</protein>
<dbReference type="GO" id="GO:0051028">
    <property type="term" value="P:mRNA transport"/>
    <property type="evidence" value="ECO:0007669"/>
    <property type="project" value="UniProtKB-KW"/>
</dbReference>
<feature type="compositionally biased region" description="Low complexity" evidence="9">
    <location>
        <begin position="125"/>
        <end position="144"/>
    </location>
</feature>
<feature type="compositionally biased region" description="Polar residues" evidence="9">
    <location>
        <begin position="72"/>
        <end position="85"/>
    </location>
</feature>
<keyword evidence="10" id="KW-0808">Transferase</keyword>
<feature type="compositionally biased region" description="Low complexity" evidence="9">
    <location>
        <begin position="417"/>
        <end position="427"/>
    </location>
</feature>
<feature type="compositionally biased region" description="Basic and acidic residues" evidence="9">
    <location>
        <begin position="365"/>
        <end position="382"/>
    </location>
</feature>
<dbReference type="Proteomes" id="UP001304243">
    <property type="component" value="Unassembled WGS sequence"/>
</dbReference>
<dbReference type="InterPro" id="IPR024882">
    <property type="entry name" value="NUP58/p45/49"/>
</dbReference>
<evidence type="ECO:0000256" key="8">
    <source>
        <dbReference type="SAM" id="Coils"/>
    </source>
</evidence>
<keyword evidence="11" id="KW-1185">Reference proteome</keyword>
<feature type="compositionally biased region" description="Basic and acidic residues" evidence="9">
    <location>
        <begin position="501"/>
        <end position="512"/>
    </location>
</feature>
<dbReference type="GO" id="GO:0015031">
    <property type="term" value="P:protein transport"/>
    <property type="evidence" value="ECO:0007669"/>
    <property type="project" value="UniProtKB-KW"/>
</dbReference>
<feature type="coiled-coil region" evidence="8">
    <location>
        <begin position="1209"/>
        <end position="1236"/>
    </location>
</feature>
<feature type="compositionally biased region" description="Polar residues" evidence="9">
    <location>
        <begin position="881"/>
        <end position="891"/>
    </location>
</feature>
<keyword evidence="5" id="KW-0811">Translocation</keyword>
<keyword evidence="3" id="KW-0509">mRNA transport</keyword>
<accession>A0AAN7HZ79</accession>
<feature type="compositionally biased region" description="Acidic residues" evidence="9">
    <location>
        <begin position="617"/>
        <end position="627"/>
    </location>
</feature>
<feature type="compositionally biased region" description="Polar residues" evidence="9">
    <location>
        <begin position="643"/>
        <end position="664"/>
    </location>
</feature>
<feature type="compositionally biased region" description="Low complexity" evidence="9">
    <location>
        <begin position="531"/>
        <end position="578"/>
    </location>
</feature>
<feature type="region of interest" description="Disordered" evidence="9">
    <location>
        <begin position="1"/>
        <end position="970"/>
    </location>
</feature>
<evidence type="ECO:0000256" key="2">
    <source>
        <dbReference type="ARBA" id="ARBA00022448"/>
    </source>
</evidence>
<dbReference type="GO" id="GO:0008139">
    <property type="term" value="F:nuclear localization sequence binding"/>
    <property type="evidence" value="ECO:0007669"/>
    <property type="project" value="InterPro"/>
</dbReference>
<dbReference type="GO" id="GO:0017056">
    <property type="term" value="F:structural constituent of nuclear pore"/>
    <property type="evidence" value="ECO:0007669"/>
    <property type="project" value="InterPro"/>
</dbReference>
<keyword evidence="8" id="KW-0175">Coiled coil</keyword>
<evidence type="ECO:0000313" key="11">
    <source>
        <dbReference type="Proteomes" id="UP001304243"/>
    </source>
</evidence>
<evidence type="ECO:0000256" key="7">
    <source>
        <dbReference type="ARBA" id="ARBA00023242"/>
    </source>
</evidence>
<feature type="compositionally biased region" description="Gly residues" evidence="9">
    <location>
        <begin position="170"/>
        <end position="191"/>
    </location>
</feature>
<organism evidence="10 11">
    <name type="scientific">Mucor velutinosus</name>
    <dbReference type="NCBI Taxonomy" id="708070"/>
    <lineage>
        <taxon>Eukaryota</taxon>
        <taxon>Fungi</taxon>
        <taxon>Fungi incertae sedis</taxon>
        <taxon>Mucoromycota</taxon>
        <taxon>Mucoromycotina</taxon>
        <taxon>Mucoromycetes</taxon>
        <taxon>Mucorales</taxon>
        <taxon>Mucorineae</taxon>
        <taxon>Mucoraceae</taxon>
        <taxon>Mucor</taxon>
    </lineage>
</organism>
<gene>
    <name evidence="10" type="primary">ALT1_2</name>
    <name evidence="10" type="ORF">ATC70_012967</name>
</gene>
<feature type="compositionally biased region" description="Polar residues" evidence="9">
    <location>
        <begin position="696"/>
        <end position="705"/>
    </location>
</feature>
<keyword evidence="4" id="KW-0653">Protein transport</keyword>
<feature type="compositionally biased region" description="Polar residues" evidence="9">
    <location>
        <begin position="254"/>
        <end position="263"/>
    </location>
</feature>
<feature type="compositionally biased region" description="Low complexity" evidence="9">
    <location>
        <begin position="17"/>
        <end position="29"/>
    </location>
</feature>
<dbReference type="PANTHER" id="PTHR13437">
    <property type="entry name" value="NUCLEOPORIN P58/P45 NUCLEOPORIN-LIKE PROTEIN 1"/>
    <property type="match status" value="1"/>
</dbReference>
<feature type="compositionally biased region" description="Acidic residues" evidence="9">
    <location>
        <begin position="205"/>
        <end position="214"/>
    </location>
</feature>
<keyword evidence="10" id="KW-0032">Aminotransferase</keyword>
<dbReference type="EMBL" id="JASEJX010000019">
    <property type="protein sequence ID" value="KAK4513172.1"/>
    <property type="molecule type" value="Genomic_DNA"/>
</dbReference>
<feature type="compositionally biased region" description="Polar residues" evidence="9">
    <location>
        <begin position="95"/>
        <end position="118"/>
    </location>
</feature>
<sequence>MSNPDRPIAQPRRRLNRTTSTNSVGSVGSAPGSTSPMGPFGFNSPSSAASLTGAKPPVQPSFGSPFGAPAAASTTPTLGFNSGFPQQQQQQQQQPSTTLGFGGSTNLSSATNAPTSSMGFGGFGSPVVPSSTPASTSTTTTAPTFGGGFGMNTNSSPFGGASNIPTSASGGTGGFQSGFGSSSGGMFGGFGKPAQLQETAKTMDDNDASMDSDEQPPATSAAAAASSSGGFGSSKPATSVPAPATPFAGFSFGKPSTTPSAATSKPLEAPTTTTLSSPFSFAAPKDTADKNKPTTAAFSFGAPSNTAPTTSTMSFGTIKATTAAEEGKPATTSAPSPFAGLGMPSKTTPSPFAGFGNPIPSAKITEIHSPEGSDNEKDDSKPTEIVPAPKFSFTTPAKESTEGNKSSTTAAAEKPPTMSFGSFTSTSTEKKGDESSTFSTLKKTDVPPTFAGLKSASEVSSPSSVIANAASPAPTISTFESATNSISTEKETTSTTTPAAEETKKEEDRNATEKQAAPRTSLLFGQQRELSATSTASDTSTQAVAAASPSPFATVTTTTKEADKSTTTGKTTSETGKPTFGGFNKSASTSSEGFSIPPGPSSFFGKPAGDKTSDTVVIEDNDEDTTEKEDKKPAFSFGGKPFTKSTTDKPATSAPSFSFNQPAKTTDKPSPFAGFNLPPASTTSSDKPAPAKPFSFATSTPSDKQATPKPFSFNSPATTSTDKPAAPAPTFSFNVPSAATTTTSSSSASRKKRDRDSEDENDQDEQQSHKKSFSVKSKADAATSSPFSFSMPGSKDASPFTFGPTPVKKSDTEGSKEPTVVPTFKFGATPAATEKKDSSGIFTFGATPAAAATTTTTTTTSTSGSASSSKESTEKKSFSFDSPTSASTLKKTFNFGAPPESETTADSTSKDKSTTDANNSSKTPLISFGATPAAGTATPSPFGSSKSTAATAADKTKDTTTATSKTPDTSKGIVTKVYSKCPLFNLTFFMTNEAGGKEGEGEKSASASSGPSTTKKVSFNLSDASLSSASSFGSSFPTATKPSEPASASLAFSKVKGTEDVTEPSTLNLLSSAEKDTSSSGVALQTTLKSSITEVNQITYKTRFWELPDEARNELAQLAHFITEQTDKKEKIDQELGSYFGSALKEVHASAITVNEDALILGEKLEVQSKAIDDLILLNKEQRLNAAAASNVLQQDSRNWRMRGASENLNFFKHAIINMEERMNQLSETVSTVEQAVDSYQPNLQFSPQHIGAILGHQSKMYMSLAGRVAEIHQEADRVVKRRKLTK</sequence>
<evidence type="ECO:0000256" key="6">
    <source>
        <dbReference type="ARBA" id="ARBA00023132"/>
    </source>
</evidence>
<evidence type="ECO:0000313" key="10">
    <source>
        <dbReference type="EMBL" id="KAK4513172.1"/>
    </source>
</evidence>
<dbReference type="GO" id="GO:0004021">
    <property type="term" value="F:L-alanine:2-oxoglutarate aminotransferase activity"/>
    <property type="evidence" value="ECO:0007669"/>
    <property type="project" value="UniProtKB-EC"/>
</dbReference>
<comment type="caution">
    <text evidence="10">The sequence shown here is derived from an EMBL/GenBank/DDBJ whole genome shotgun (WGS) entry which is preliminary data.</text>
</comment>
<feature type="compositionally biased region" description="Polar residues" evidence="9">
    <location>
        <begin position="392"/>
        <end position="410"/>
    </location>
</feature>
<name>A0AAN7HZ79_9FUNG</name>
<comment type="subcellular location">
    <subcellularLocation>
        <location evidence="1">Nucleus</location>
        <location evidence="1">Nuclear pore complex</location>
    </subcellularLocation>
</comment>
<evidence type="ECO:0000256" key="1">
    <source>
        <dbReference type="ARBA" id="ARBA00004567"/>
    </source>
</evidence>
<feature type="compositionally biased region" description="Polar residues" evidence="9">
    <location>
        <begin position="474"/>
        <end position="486"/>
    </location>
</feature>
<feature type="compositionally biased region" description="Low complexity" evidence="9">
    <location>
        <begin position="927"/>
        <end position="970"/>
    </location>
</feature>
<dbReference type="PANTHER" id="PTHR13437:SF2">
    <property type="entry name" value="NUCLEOPORIN P58_P45"/>
    <property type="match status" value="1"/>
</dbReference>
<evidence type="ECO:0000256" key="5">
    <source>
        <dbReference type="ARBA" id="ARBA00023010"/>
    </source>
</evidence>
<dbReference type="GO" id="GO:0005643">
    <property type="term" value="C:nuclear pore"/>
    <property type="evidence" value="ECO:0007669"/>
    <property type="project" value="UniProtKB-SubCell"/>
</dbReference>
<dbReference type="Gene3D" id="6.10.140.1350">
    <property type="match status" value="1"/>
</dbReference>
<dbReference type="GeneID" id="89956653"/>
<feature type="compositionally biased region" description="Polar residues" evidence="9">
    <location>
        <begin position="293"/>
        <end position="315"/>
    </location>
</feature>
<proteinExistence type="predicted"/>
<evidence type="ECO:0000256" key="4">
    <source>
        <dbReference type="ARBA" id="ARBA00022927"/>
    </source>
</evidence>
<dbReference type="EC" id="2.6.1.2" evidence="10"/>
<evidence type="ECO:0000256" key="9">
    <source>
        <dbReference type="SAM" id="MobiDB-lite"/>
    </source>
</evidence>
<dbReference type="RefSeq" id="XP_064679838.1">
    <property type="nucleotide sequence ID" value="XM_064832135.1"/>
</dbReference>
<feature type="compositionally biased region" description="Polar residues" evidence="9">
    <location>
        <begin position="712"/>
        <end position="722"/>
    </location>
</feature>
<evidence type="ECO:0000256" key="3">
    <source>
        <dbReference type="ARBA" id="ARBA00022816"/>
    </source>
</evidence>
<feature type="compositionally biased region" description="Low complexity" evidence="9">
    <location>
        <begin position="455"/>
        <end position="464"/>
    </location>
</feature>
<reference evidence="10 11" key="1">
    <citation type="submission" date="2022-11" db="EMBL/GenBank/DDBJ databases">
        <title>Mucor velutinosus strain NIH1002 WGS.</title>
        <authorList>
            <person name="Subramanian P."/>
            <person name="Mullikin J.C."/>
            <person name="Segre J.A."/>
            <person name="Zelazny A.M."/>
        </authorList>
    </citation>
    <scope>NUCLEOTIDE SEQUENCE [LARGE SCALE GENOMIC DNA]</scope>
    <source>
        <strain evidence="10 11">NIH1002</strain>
    </source>
</reference>
<feature type="compositionally biased region" description="Low complexity" evidence="9">
    <location>
        <begin position="842"/>
        <end position="870"/>
    </location>
</feature>
<feature type="compositionally biased region" description="Low complexity" evidence="9">
    <location>
        <begin position="737"/>
        <end position="748"/>
    </location>
</feature>
<keyword evidence="2" id="KW-0813">Transport</keyword>
<keyword evidence="6" id="KW-0906">Nuclear pore complex</keyword>
<feature type="compositionally biased region" description="Low complexity" evidence="9">
    <location>
        <begin position="218"/>
        <end position="228"/>
    </location>
</feature>
<feature type="compositionally biased region" description="Low complexity" evidence="9">
    <location>
        <begin position="269"/>
        <end position="283"/>
    </location>
</feature>